<dbReference type="AlphaFoldDB" id="A0A067PA86"/>
<feature type="transmembrane region" description="Helical" evidence="1">
    <location>
        <begin position="20"/>
        <end position="42"/>
    </location>
</feature>
<keyword evidence="1" id="KW-0812">Transmembrane</keyword>
<feature type="transmembrane region" description="Helical" evidence="1">
    <location>
        <begin position="209"/>
        <end position="228"/>
    </location>
</feature>
<sequence length="333" mass="36597">MTDWHDPDVLPEEATAFSGVFAFCIGLYLWDIVQTLWFEWGLVSRKIPMRWSYVPYFVGRYAVITLFATLMSMGFGSIDNCSATFRFALAQVSFALAVAGASLNLTIRTVAIWRCNRYVTALLIGLSLFHWTTLFFFAVQFTQTSSTDNGSCDVNSGGDGSLTAVYVTTIVLDLLVFVLSIVGLARFAAPTTQGGSGDRLWRAVLKQGVGYFLLTLLLNVPSLVLASLNLNSRPFPYFRSQACHLVVHFLGMMEVMSSLPAMICSVMASCRAVSSLIRDPDTDGVQHDGPPDARTTSPRECLFTTHIDLPDPGGVETVQLSRNENLLVKRSPC</sequence>
<feature type="transmembrane region" description="Helical" evidence="1">
    <location>
        <begin position="87"/>
        <end position="107"/>
    </location>
</feature>
<evidence type="ECO:0000313" key="3">
    <source>
        <dbReference type="Proteomes" id="UP000027265"/>
    </source>
</evidence>
<feature type="transmembrane region" description="Helical" evidence="1">
    <location>
        <begin position="164"/>
        <end position="188"/>
    </location>
</feature>
<gene>
    <name evidence="2" type="ORF">JAAARDRAFT_73331</name>
</gene>
<organism evidence="2 3">
    <name type="scientific">Jaapia argillacea MUCL 33604</name>
    <dbReference type="NCBI Taxonomy" id="933084"/>
    <lineage>
        <taxon>Eukaryota</taxon>
        <taxon>Fungi</taxon>
        <taxon>Dikarya</taxon>
        <taxon>Basidiomycota</taxon>
        <taxon>Agaricomycotina</taxon>
        <taxon>Agaricomycetes</taxon>
        <taxon>Agaricomycetidae</taxon>
        <taxon>Jaapiales</taxon>
        <taxon>Jaapiaceae</taxon>
        <taxon>Jaapia</taxon>
    </lineage>
</organism>
<feature type="transmembrane region" description="Helical" evidence="1">
    <location>
        <begin position="119"/>
        <end position="139"/>
    </location>
</feature>
<dbReference type="Proteomes" id="UP000027265">
    <property type="component" value="Unassembled WGS sequence"/>
</dbReference>
<evidence type="ECO:0000256" key="1">
    <source>
        <dbReference type="SAM" id="Phobius"/>
    </source>
</evidence>
<dbReference type="InParanoid" id="A0A067PA86"/>
<name>A0A067PA86_9AGAM</name>
<dbReference type="HOGENOM" id="CLU_059054_2_0_1"/>
<feature type="transmembrane region" description="Helical" evidence="1">
    <location>
        <begin position="248"/>
        <end position="268"/>
    </location>
</feature>
<accession>A0A067PA86</accession>
<keyword evidence="3" id="KW-1185">Reference proteome</keyword>
<dbReference type="OrthoDB" id="2742220at2759"/>
<feature type="transmembrane region" description="Helical" evidence="1">
    <location>
        <begin position="54"/>
        <end position="75"/>
    </location>
</feature>
<keyword evidence="1" id="KW-0472">Membrane</keyword>
<protein>
    <submittedName>
        <fullName evidence="2">Uncharacterized protein</fullName>
    </submittedName>
</protein>
<dbReference type="EMBL" id="KL197744">
    <property type="protein sequence ID" value="KDQ51833.1"/>
    <property type="molecule type" value="Genomic_DNA"/>
</dbReference>
<proteinExistence type="predicted"/>
<keyword evidence="1" id="KW-1133">Transmembrane helix</keyword>
<reference evidence="3" key="1">
    <citation type="journal article" date="2014" name="Proc. Natl. Acad. Sci. U.S.A.">
        <title>Extensive sampling of basidiomycete genomes demonstrates inadequacy of the white-rot/brown-rot paradigm for wood decay fungi.</title>
        <authorList>
            <person name="Riley R."/>
            <person name="Salamov A.A."/>
            <person name="Brown D.W."/>
            <person name="Nagy L.G."/>
            <person name="Floudas D."/>
            <person name="Held B.W."/>
            <person name="Levasseur A."/>
            <person name="Lombard V."/>
            <person name="Morin E."/>
            <person name="Otillar R."/>
            <person name="Lindquist E.A."/>
            <person name="Sun H."/>
            <person name="LaButti K.M."/>
            <person name="Schmutz J."/>
            <person name="Jabbour D."/>
            <person name="Luo H."/>
            <person name="Baker S.E."/>
            <person name="Pisabarro A.G."/>
            <person name="Walton J.D."/>
            <person name="Blanchette R.A."/>
            <person name="Henrissat B."/>
            <person name="Martin F."/>
            <person name="Cullen D."/>
            <person name="Hibbett D.S."/>
            <person name="Grigoriev I.V."/>
        </authorList>
    </citation>
    <scope>NUCLEOTIDE SEQUENCE [LARGE SCALE GENOMIC DNA]</scope>
    <source>
        <strain evidence="3">MUCL 33604</strain>
    </source>
</reference>
<evidence type="ECO:0000313" key="2">
    <source>
        <dbReference type="EMBL" id="KDQ51833.1"/>
    </source>
</evidence>